<keyword evidence="4 6" id="KW-0727">SH2 domain</keyword>
<evidence type="ECO:0000259" key="8">
    <source>
        <dbReference type="PROSITE" id="PS50001"/>
    </source>
</evidence>
<dbReference type="Pfam" id="PF00017">
    <property type="entry name" value="SH2"/>
    <property type="match status" value="1"/>
</dbReference>
<feature type="region of interest" description="Disordered" evidence="7">
    <location>
        <begin position="618"/>
        <end position="640"/>
    </location>
</feature>
<feature type="compositionally biased region" description="Polar residues" evidence="7">
    <location>
        <begin position="479"/>
        <end position="494"/>
    </location>
</feature>
<dbReference type="Gene3D" id="3.30.505.10">
    <property type="entry name" value="SH2 domain"/>
    <property type="match status" value="1"/>
</dbReference>
<protein>
    <submittedName>
        <fullName evidence="10">Suppressor of cytokine signaling 7</fullName>
    </submittedName>
</protein>
<feature type="region of interest" description="Disordered" evidence="7">
    <location>
        <begin position="116"/>
        <end position="163"/>
    </location>
</feature>
<dbReference type="PROSITE" id="PS50001">
    <property type="entry name" value="SH2"/>
    <property type="match status" value="1"/>
</dbReference>
<reference evidence="10" key="1">
    <citation type="submission" date="2020-08" db="EMBL/GenBank/DDBJ databases">
        <title>Multicomponent nature underlies the extraordinary mechanical properties of spider dragline silk.</title>
        <authorList>
            <person name="Kono N."/>
            <person name="Nakamura H."/>
            <person name="Mori M."/>
            <person name="Yoshida Y."/>
            <person name="Ohtoshi R."/>
            <person name="Malay A.D."/>
            <person name="Moran D.A.P."/>
            <person name="Tomita M."/>
            <person name="Numata K."/>
            <person name="Arakawa K."/>
        </authorList>
    </citation>
    <scope>NUCLEOTIDE SEQUENCE</scope>
</reference>
<dbReference type="PROSITE" id="PS50225">
    <property type="entry name" value="SOCS"/>
    <property type="match status" value="1"/>
</dbReference>
<feature type="compositionally biased region" description="Low complexity" evidence="7">
    <location>
        <begin position="678"/>
        <end position="693"/>
    </location>
</feature>
<feature type="domain" description="SOCS box" evidence="9">
    <location>
        <begin position="857"/>
        <end position="907"/>
    </location>
</feature>
<accession>A0A8X6TV54</accession>
<dbReference type="PANTHER" id="PTHR10155:SF5">
    <property type="entry name" value="SUPPRESSOR OF CYTOKINE SIGNALING 7"/>
    <property type="match status" value="1"/>
</dbReference>
<comment type="caution">
    <text evidence="10">The sequence shown here is derived from an EMBL/GenBank/DDBJ whole genome shotgun (WGS) entry which is preliminary data.</text>
</comment>
<dbReference type="Proteomes" id="UP000887013">
    <property type="component" value="Unassembled WGS sequence"/>
</dbReference>
<dbReference type="SMART" id="SM00253">
    <property type="entry name" value="SOCS"/>
    <property type="match status" value="1"/>
</dbReference>
<feature type="compositionally biased region" description="Low complexity" evidence="7">
    <location>
        <begin position="516"/>
        <end position="532"/>
    </location>
</feature>
<dbReference type="GO" id="GO:0035556">
    <property type="term" value="P:intracellular signal transduction"/>
    <property type="evidence" value="ECO:0007669"/>
    <property type="project" value="InterPro"/>
</dbReference>
<gene>
    <name evidence="10" type="primary">SOCS7</name>
    <name evidence="10" type="ORF">NPIL_691191</name>
</gene>
<dbReference type="AlphaFoldDB" id="A0A8X6TV54"/>
<feature type="compositionally biased region" description="Basic and acidic residues" evidence="7">
    <location>
        <begin position="495"/>
        <end position="511"/>
    </location>
</feature>
<evidence type="ECO:0000256" key="6">
    <source>
        <dbReference type="PROSITE-ProRule" id="PRU00191"/>
    </source>
</evidence>
<dbReference type="InterPro" id="IPR036860">
    <property type="entry name" value="SH2_dom_sf"/>
</dbReference>
<dbReference type="InterPro" id="IPR035866">
    <property type="entry name" value="SOCS7_SH2"/>
</dbReference>
<dbReference type="GO" id="GO:0009968">
    <property type="term" value="P:negative regulation of signal transduction"/>
    <property type="evidence" value="ECO:0007669"/>
    <property type="project" value="UniProtKB-KW"/>
</dbReference>
<dbReference type="InterPro" id="IPR036036">
    <property type="entry name" value="SOCS_box-like_dom_sf"/>
</dbReference>
<dbReference type="GO" id="GO:0046854">
    <property type="term" value="P:phosphatidylinositol phosphate biosynthetic process"/>
    <property type="evidence" value="ECO:0007669"/>
    <property type="project" value="TreeGrafter"/>
</dbReference>
<evidence type="ECO:0000259" key="9">
    <source>
        <dbReference type="PROSITE" id="PS50225"/>
    </source>
</evidence>
<dbReference type="GO" id="GO:0005942">
    <property type="term" value="C:phosphatidylinositol 3-kinase complex"/>
    <property type="evidence" value="ECO:0007669"/>
    <property type="project" value="TreeGrafter"/>
</dbReference>
<sequence>MKVSTVSCCPCSWPYFLTLSYISGRENHNMEETVKPASLPLKSVNQSLCPSQAPPVSINTPSDTTESVKSPNMSTDSGFEGENNRPSLLQTVLPSPSKDIILSSWRSKMYSDGTTALNFDESESTSPKSPKKSTDDSDFNESPYDKKSVPSVGDGHSESDNECGSEHTCTFFSSDASWVRSSGHLTKSMSDDKKLDSFKGQISAFSICLSRSSDDPNDCDSDKNGRSHVEFGECLTCHKVHYIRCRNCVDCAHCSQDVKWSGTLSSIRECKDHVIYAEGEVNSEDDYDLHCKPDTETDTSDEKVFDATYSDETLSAYYVPSNVSVAAEEYHLSVKLPDEKKTPISETEEAYCDEQRDSPCLCHIGMCKSERCQNERSKYTTVLKPKAVRPPVNPNRDYHSSIESLHSQHVVAVIGQHHDRLSAFHERPSSSLSQNEGMHYFFSRSLDMPPSEPLARHTTSQLSVATASNFPTSNSCLFSETSGHRSSMSDVNTLTRKDRSLTRRSAEKESMEANCKTSTSKSSHLSSSTIESESPKTRAKRFSMPWEIFSKSEASHSQLSHYDPNSEPIHMTLEEVHTSLQTLSPHEKRALYARSSKSVQSTESKSSMGFFTSYLRQKKCKRDDKQGSSSSQSKMESDPKYQRKSFPVFIKSAFNNFFGIKKNSALPVSKSEDELPATSNSSSNKKSSPNTSPFTNRALPPLPVNRIAEWDGAEDDDQWTIAGCRSQLYDRESQEDFVRRKMDYAASIERVKDCGWYWGPISGETAEKLLAGEPDGSFVVRDSSDEHYIFSLTFKLNGLVRHVRIEHDHGNFSFGCLQKFRSNTIVDFIDSAVAHSRSGRYLFFLHRRPILGPMRVQLLHPVSRFKQVQSLQHMCRFIILKTLRRDLIDYLPLPRRLKDYLNTPHYYSEELATQSLLTKKCPDSRSLSSRSSQSGTTRADSVSSNTQSNPG</sequence>
<dbReference type="Pfam" id="PF07525">
    <property type="entry name" value="SOCS_box"/>
    <property type="match status" value="1"/>
</dbReference>
<keyword evidence="1" id="KW-0341">Growth regulation</keyword>
<evidence type="ECO:0000256" key="5">
    <source>
        <dbReference type="ARBA" id="ARBA00043952"/>
    </source>
</evidence>
<feature type="region of interest" description="Disordered" evidence="7">
    <location>
        <begin position="45"/>
        <end position="92"/>
    </location>
</feature>
<dbReference type="InterPro" id="IPR000980">
    <property type="entry name" value="SH2"/>
</dbReference>
<feature type="region of interest" description="Disordered" evidence="7">
    <location>
        <begin position="668"/>
        <end position="700"/>
    </location>
</feature>
<feature type="domain" description="SH2" evidence="8">
    <location>
        <begin position="756"/>
        <end position="862"/>
    </location>
</feature>
<feature type="compositionally biased region" description="Polar residues" evidence="7">
    <location>
        <begin position="57"/>
        <end position="77"/>
    </location>
</feature>
<feature type="region of interest" description="Disordered" evidence="7">
    <location>
        <begin position="919"/>
        <end position="951"/>
    </location>
</feature>
<dbReference type="InterPro" id="IPR001496">
    <property type="entry name" value="SOCS_box"/>
</dbReference>
<keyword evidence="3" id="KW-0833">Ubl conjugation pathway</keyword>
<evidence type="ECO:0000256" key="2">
    <source>
        <dbReference type="ARBA" id="ARBA00022700"/>
    </source>
</evidence>
<evidence type="ECO:0000313" key="10">
    <source>
        <dbReference type="EMBL" id="GFT53425.1"/>
    </source>
</evidence>
<dbReference type="SUPFAM" id="SSF55550">
    <property type="entry name" value="SH2 domain"/>
    <property type="match status" value="1"/>
</dbReference>
<dbReference type="CDD" id="cd03741">
    <property type="entry name" value="SOCS_SOCS7"/>
    <property type="match status" value="1"/>
</dbReference>
<dbReference type="GO" id="GO:0046935">
    <property type="term" value="F:1-phosphatidylinositol-3-kinase regulator activity"/>
    <property type="evidence" value="ECO:0007669"/>
    <property type="project" value="TreeGrafter"/>
</dbReference>
<keyword evidence="11" id="KW-1185">Reference proteome</keyword>
<evidence type="ECO:0000256" key="3">
    <source>
        <dbReference type="ARBA" id="ARBA00022786"/>
    </source>
</evidence>
<dbReference type="CDD" id="cd10388">
    <property type="entry name" value="SH2_SOCS7"/>
    <property type="match status" value="1"/>
</dbReference>
<proteinExistence type="predicted"/>
<dbReference type="FunFam" id="1.10.750.20:FF:000002">
    <property type="entry name" value="Suppressor of cytokine signaling 2"/>
    <property type="match status" value="1"/>
</dbReference>
<feature type="region of interest" description="Disordered" evidence="7">
    <location>
        <begin position="479"/>
        <end position="538"/>
    </location>
</feature>
<evidence type="ECO:0000313" key="11">
    <source>
        <dbReference type="Proteomes" id="UP000887013"/>
    </source>
</evidence>
<dbReference type="PANTHER" id="PTHR10155">
    <property type="entry name" value="PHOSPHATIDYLINOSITOL 3-KINASE REGULATORY SUBUNIT"/>
    <property type="match status" value="1"/>
</dbReference>
<organism evidence="10 11">
    <name type="scientific">Nephila pilipes</name>
    <name type="common">Giant wood spider</name>
    <name type="synonym">Nephila maculata</name>
    <dbReference type="NCBI Taxonomy" id="299642"/>
    <lineage>
        <taxon>Eukaryota</taxon>
        <taxon>Metazoa</taxon>
        <taxon>Ecdysozoa</taxon>
        <taxon>Arthropoda</taxon>
        <taxon>Chelicerata</taxon>
        <taxon>Arachnida</taxon>
        <taxon>Araneae</taxon>
        <taxon>Araneomorphae</taxon>
        <taxon>Entelegynae</taxon>
        <taxon>Araneoidea</taxon>
        <taxon>Nephilidae</taxon>
        <taxon>Nephila</taxon>
    </lineage>
</organism>
<dbReference type="SMART" id="SM00252">
    <property type="entry name" value="SH2"/>
    <property type="match status" value="1"/>
</dbReference>
<feature type="compositionally biased region" description="Polar residues" evidence="7">
    <location>
        <begin position="935"/>
        <end position="951"/>
    </location>
</feature>
<dbReference type="InterPro" id="IPR037346">
    <property type="entry name" value="SOCS7_SOCS"/>
</dbReference>
<dbReference type="OrthoDB" id="6426624at2759"/>
<evidence type="ECO:0000256" key="1">
    <source>
        <dbReference type="ARBA" id="ARBA00022604"/>
    </source>
</evidence>
<comment type="pathway">
    <text evidence="5">Protein modification.</text>
</comment>
<dbReference type="EMBL" id="BMAW01112591">
    <property type="protein sequence ID" value="GFT53425.1"/>
    <property type="molecule type" value="Genomic_DNA"/>
</dbReference>
<feature type="compositionally biased region" description="Low complexity" evidence="7">
    <location>
        <begin position="924"/>
        <end position="934"/>
    </location>
</feature>
<keyword evidence="2" id="KW-0734">Signal transduction inhibitor</keyword>
<dbReference type="SUPFAM" id="SSF158235">
    <property type="entry name" value="SOCS box-like"/>
    <property type="match status" value="1"/>
</dbReference>
<dbReference type="SMART" id="SM00969">
    <property type="entry name" value="SOCS_box"/>
    <property type="match status" value="1"/>
</dbReference>
<evidence type="ECO:0000256" key="4">
    <source>
        <dbReference type="ARBA" id="ARBA00022999"/>
    </source>
</evidence>
<name>A0A8X6TV54_NEPPI</name>
<evidence type="ECO:0000256" key="7">
    <source>
        <dbReference type="SAM" id="MobiDB-lite"/>
    </source>
</evidence>